<feature type="transmembrane region" description="Helical" evidence="1">
    <location>
        <begin position="30"/>
        <end position="50"/>
    </location>
</feature>
<evidence type="ECO:0000313" key="2">
    <source>
        <dbReference type="EMBL" id="NHN27998.1"/>
    </source>
</evidence>
<name>A0ABX0IWB8_9FLAO</name>
<sequence>MRHIHVVLPIVVFSTAYFLTNYLQSNLKVISVNVLFFCITIALLTLYMSLKNKGFLNPFQNYFGLGDLLFYIAITPLFLLYNYVLFFITSLLFSIVMQFVLLKWIKKDSVPLAGLSALLLLFVIAKDVVFSVQKITLIR</sequence>
<accession>A0ABX0IWB8</accession>
<gene>
    <name evidence="2" type="ORF">FIA58_020150</name>
</gene>
<feature type="transmembrane region" description="Helical" evidence="1">
    <location>
        <begin position="85"/>
        <end position="105"/>
    </location>
</feature>
<organism evidence="2 3">
    <name type="scientific">Flavobacterium jejuense</name>
    <dbReference type="NCBI Taxonomy" id="1544455"/>
    <lineage>
        <taxon>Bacteria</taxon>
        <taxon>Pseudomonadati</taxon>
        <taxon>Bacteroidota</taxon>
        <taxon>Flavobacteriia</taxon>
        <taxon>Flavobacteriales</taxon>
        <taxon>Flavobacteriaceae</taxon>
        <taxon>Flavobacterium</taxon>
    </lineage>
</organism>
<dbReference type="RefSeq" id="WP_140964503.1">
    <property type="nucleotide sequence ID" value="NZ_VEVQ02000020.1"/>
</dbReference>
<protein>
    <recommendedName>
        <fullName evidence="4">Prepilin type IV endopeptidase peptidase domain-containing protein</fullName>
    </recommendedName>
</protein>
<feature type="transmembrane region" description="Helical" evidence="1">
    <location>
        <begin position="62"/>
        <end position="79"/>
    </location>
</feature>
<evidence type="ECO:0000313" key="3">
    <source>
        <dbReference type="Proteomes" id="UP000817854"/>
    </source>
</evidence>
<dbReference type="EMBL" id="VEVQ02000020">
    <property type="protein sequence ID" value="NHN27998.1"/>
    <property type="molecule type" value="Genomic_DNA"/>
</dbReference>
<evidence type="ECO:0008006" key="4">
    <source>
        <dbReference type="Google" id="ProtNLM"/>
    </source>
</evidence>
<keyword evidence="1" id="KW-0472">Membrane</keyword>
<evidence type="ECO:0000256" key="1">
    <source>
        <dbReference type="SAM" id="Phobius"/>
    </source>
</evidence>
<keyword evidence="1" id="KW-1133">Transmembrane helix</keyword>
<feature type="transmembrane region" description="Helical" evidence="1">
    <location>
        <begin position="112"/>
        <end position="132"/>
    </location>
</feature>
<reference evidence="2" key="2">
    <citation type="submission" date="2020-02" db="EMBL/GenBank/DDBJ databases">
        <title>Flavobacterium profundi sp. nov., isolated from a deep-sea seamount.</title>
        <authorList>
            <person name="Zhang D.-C."/>
        </authorList>
    </citation>
    <scope>NUCLEOTIDE SEQUENCE</scope>
    <source>
        <strain evidence="2">EC11</strain>
    </source>
</reference>
<feature type="transmembrane region" description="Helical" evidence="1">
    <location>
        <begin position="7"/>
        <end position="24"/>
    </location>
</feature>
<reference evidence="2" key="1">
    <citation type="submission" date="2019-05" db="EMBL/GenBank/DDBJ databases">
        <authorList>
            <person name="Lianzixin W."/>
        </authorList>
    </citation>
    <scope>NUCLEOTIDE SEQUENCE</scope>
    <source>
        <strain evidence="2">EC11</strain>
    </source>
</reference>
<keyword evidence="1" id="KW-0812">Transmembrane</keyword>
<proteinExistence type="predicted"/>
<dbReference type="Proteomes" id="UP000817854">
    <property type="component" value="Unassembled WGS sequence"/>
</dbReference>
<comment type="caution">
    <text evidence="2">The sequence shown here is derived from an EMBL/GenBank/DDBJ whole genome shotgun (WGS) entry which is preliminary data.</text>
</comment>
<keyword evidence="3" id="KW-1185">Reference proteome</keyword>